<keyword evidence="2" id="KW-0963">Cytoplasm</keyword>
<gene>
    <name evidence="2" type="primary">scpA</name>
    <name evidence="3" type="ORF">H9S92_16755</name>
</gene>
<comment type="function">
    <text evidence="2">Participates in chromosomal partition during cell division. May act via the formation of a condensin-like complex containing Smc and ScpB that pull DNA away from mid-cell into both cell halves.</text>
</comment>
<dbReference type="GO" id="GO:0051301">
    <property type="term" value="P:cell division"/>
    <property type="evidence" value="ECO:0007669"/>
    <property type="project" value="UniProtKB-KW"/>
</dbReference>
<proteinExistence type="inferred from homology"/>
<comment type="subcellular location">
    <subcellularLocation>
        <location evidence="2">Cytoplasm</location>
    </subcellularLocation>
    <text evidence="2">Associated with two foci at the outer edges of the nucleoid region in young cells, and at four foci within both cell halves in older cells.</text>
</comment>
<dbReference type="HAMAP" id="MF_01805">
    <property type="entry name" value="ScpA"/>
    <property type="match status" value="1"/>
</dbReference>
<dbReference type="Gene3D" id="6.10.250.2410">
    <property type="match status" value="1"/>
</dbReference>
<evidence type="ECO:0000313" key="3">
    <source>
        <dbReference type="EMBL" id="MBC6995819.1"/>
    </source>
</evidence>
<protein>
    <recommendedName>
        <fullName evidence="1 2">Segregation and condensation protein A</fullName>
    </recommendedName>
</protein>
<keyword evidence="2" id="KW-0132">Cell division</keyword>
<dbReference type="Pfam" id="PF02616">
    <property type="entry name" value="SMC_ScpA"/>
    <property type="match status" value="1"/>
</dbReference>
<name>A0A923PLV9_9BACT</name>
<dbReference type="GO" id="GO:0005737">
    <property type="term" value="C:cytoplasm"/>
    <property type="evidence" value="ECO:0007669"/>
    <property type="project" value="UniProtKB-SubCell"/>
</dbReference>
<keyword evidence="2" id="KW-0159">Chromosome partition</keyword>
<dbReference type="PANTHER" id="PTHR33969:SF2">
    <property type="entry name" value="SEGREGATION AND CONDENSATION PROTEIN A"/>
    <property type="match status" value="1"/>
</dbReference>
<dbReference type="EMBL" id="JACSIT010000141">
    <property type="protein sequence ID" value="MBC6995819.1"/>
    <property type="molecule type" value="Genomic_DNA"/>
</dbReference>
<sequence length="259" mass="29472">MAAGYTIKLPQFEGPFDLLLFFIERDELDIYDIPIAKVTDDFLDYMRQAEAMDIDLASEFVLVAATLCRIKAKILIPRKAVDEQGNEIDPREELVSRLLEYKRYKSVLEELRTLETERGMRNYRGNITDELAQIAVRALVDVELESVTLFKLLKAYESLLGKLEEASKRPVVHEIAQFSHTIEEQQIRIMEMVSAVRFGKARPSFADLFSVCKTRIHAIVTFLGLLELLNAREISIVPGEGLNNFWLEPAGGESGSEEE</sequence>
<accession>A0A923PLV9</accession>
<dbReference type="InterPro" id="IPR003768">
    <property type="entry name" value="ScpA"/>
</dbReference>
<organism evidence="3 4">
    <name type="scientific">Neolewinella lacunae</name>
    <dbReference type="NCBI Taxonomy" id="1517758"/>
    <lineage>
        <taxon>Bacteria</taxon>
        <taxon>Pseudomonadati</taxon>
        <taxon>Bacteroidota</taxon>
        <taxon>Saprospiria</taxon>
        <taxon>Saprospirales</taxon>
        <taxon>Lewinellaceae</taxon>
        <taxon>Neolewinella</taxon>
    </lineage>
</organism>
<evidence type="ECO:0000256" key="2">
    <source>
        <dbReference type="HAMAP-Rule" id="MF_01805"/>
    </source>
</evidence>
<dbReference type="AlphaFoldDB" id="A0A923PLV9"/>
<reference evidence="3" key="1">
    <citation type="submission" date="2020-08" db="EMBL/GenBank/DDBJ databases">
        <title>Lewinella bacteria from marine environments.</title>
        <authorList>
            <person name="Zhong Y."/>
        </authorList>
    </citation>
    <scope>NUCLEOTIDE SEQUENCE</scope>
    <source>
        <strain evidence="3">KCTC 42187</strain>
    </source>
</reference>
<dbReference type="PANTHER" id="PTHR33969">
    <property type="entry name" value="SEGREGATION AND CONDENSATION PROTEIN A"/>
    <property type="match status" value="1"/>
</dbReference>
<keyword evidence="2" id="KW-0131">Cell cycle</keyword>
<dbReference type="Proteomes" id="UP000650081">
    <property type="component" value="Unassembled WGS sequence"/>
</dbReference>
<comment type="subunit">
    <text evidence="2">Component of a cohesin-like complex composed of ScpA, ScpB and the Smc homodimer, in which ScpA and ScpB bind to the head domain of Smc. The presence of the three proteins is required for the association of the complex with DNA.</text>
</comment>
<evidence type="ECO:0000313" key="4">
    <source>
        <dbReference type="Proteomes" id="UP000650081"/>
    </source>
</evidence>
<keyword evidence="4" id="KW-1185">Reference proteome</keyword>
<comment type="caution">
    <text evidence="3">The sequence shown here is derived from an EMBL/GenBank/DDBJ whole genome shotgun (WGS) entry which is preliminary data.</text>
</comment>
<dbReference type="GO" id="GO:0006260">
    <property type="term" value="P:DNA replication"/>
    <property type="evidence" value="ECO:0007669"/>
    <property type="project" value="UniProtKB-UniRule"/>
</dbReference>
<evidence type="ECO:0000256" key="1">
    <source>
        <dbReference type="ARBA" id="ARBA00044777"/>
    </source>
</evidence>
<dbReference type="RefSeq" id="WP_187467840.1">
    <property type="nucleotide sequence ID" value="NZ_JACSIT010000141.1"/>
</dbReference>
<dbReference type="GO" id="GO:0007059">
    <property type="term" value="P:chromosome segregation"/>
    <property type="evidence" value="ECO:0007669"/>
    <property type="project" value="UniProtKB-UniRule"/>
</dbReference>
<comment type="similarity">
    <text evidence="2">Belongs to the ScpA family.</text>
</comment>